<accession>A0A915IIX7</accession>
<reference evidence="2" key="1">
    <citation type="submission" date="2022-11" db="UniProtKB">
        <authorList>
            <consortium name="WormBaseParasite"/>
        </authorList>
    </citation>
    <scope>IDENTIFICATION</scope>
</reference>
<proteinExistence type="predicted"/>
<organism evidence="1 2">
    <name type="scientific">Romanomermis culicivorax</name>
    <name type="common">Nematode worm</name>
    <dbReference type="NCBI Taxonomy" id="13658"/>
    <lineage>
        <taxon>Eukaryota</taxon>
        <taxon>Metazoa</taxon>
        <taxon>Ecdysozoa</taxon>
        <taxon>Nematoda</taxon>
        <taxon>Enoplea</taxon>
        <taxon>Dorylaimia</taxon>
        <taxon>Mermithida</taxon>
        <taxon>Mermithoidea</taxon>
        <taxon>Mermithidae</taxon>
        <taxon>Romanomermis</taxon>
    </lineage>
</organism>
<evidence type="ECO:0000313" key="1">
    <source>
        <dbReference type="Proteomes" id="UP000887565"/>
    </source>
</evidence>
<dbReference type="Proteomes" id="UP000887565">
    <property type="component" value="Unplaced"/>
</dbReference>
<sequence length="92" mass="10241">MKRKSADAFAVKTHIFGERLSQSNLVALSDEHTHGLSVIVDVAASESLVGHVEKGEQISALKFKKFEKNEFDHLKHAGALLITWNILETKEN</sequence>
<name>A0A915IIX7_ROMCU</name>
<protein>
    <submittedName>
        <fullName evidence="2">Uncharacterized protein</fullName>
    </submittedName>
</protein>
<evidence type="ECO:0000313" key="2">
    <source>
        <dbReference type="WBParaSite" id="nRc.2.0.1.t13769-RA"/>
    </source>
</evidence>
<dbReference type="WBParaSite" id="nRc.2.0.1.t13769-RA">
    <property type="protein sequence ID" value="nRc.2.0.1.t13769-RA"/>
    <property type="gene ID" value="nRc.2.0.1.g13769"/>
</dbReference>
<dbReference type="AlphaFoldDB" id="A0A915IIX7"/>
<keyword evidence="1" id="KW-1185">Reference proteome</keyword>